<keyword evidence="6" id="KW-0238">DNA-binding</keyword>
<dbReference type="InterPro" id="IPR003738">
    <property type="entry name" value="SRAP"/>
</dbReference>
<dbReference type="GO" id="GO:0003697">
    <property type="term" value="F:single-stranded DNA binding"/>
    <property type="evidence" value="ECO:0007669"/>
    <property type="project" value="InterPro"/>
</dbReference>
<gene>
    <name evidence="9" type="ORF">BJEO58_01767</name>
</gene>
<dbReference type="EC" id="3.4.-.-" evidence="8"/>
<protein>
    <recommendedName>
        <fullName evidence="8">Abasic site processing protein</fullName>
        <ecNumber evidence="8">3.4.-.-</ecNumber>
    </recommendedName>
</protein>
<evidence type="ECO:0000256" key="4">
    <source>
        <dbReference type="ARBA" id="ARBA00022801"/>
    </source>
</evidence>
<evidence type="ECO:0000256" key="1">
    <source>
        <dbReference type="ARBA" id="ARBA00008136"/>
    </source>
</evidence>
<keyword evidence="5" id="KW-0190">Covalent protein-DNA linkage</keyword>
<evidence type="ECO:0000256" key="8">
    <source>
        <dbReference type="RuleBase" id="RU364100"/>
    </source>
</evidence>
<evidence type="ECO:0000256" key="5">
    <source>
        <dbReference type="ARBA" id="ARBA00023124"/>
    </source>
</evidence>
<dbReference type="PANTHER" id="PTHR13604:SF0">
    <property type="entry name" value="ABASIC SITE PROCESSING PROTEIN HMCES"/>
    <property type="match status" value="1"/>
</dbReference>
<keyword evidence="2 8" id="KW-0645">Protease</keyword>
<dbReference type="SUPFAM" id="SSF143081">
    <property type="entry name" value="BB1717-like"/>
    <property type="match status" value="1"/>
</dbReference>
<proteinExistence type="inferred from homology"/>
<dbReference type="OrthoDB" id="9782620at2"/>
<dbReference type="PANTHER" id="PTHR13604">
    <property type="entry name" value="DC12-RELATED"/>
    <property type="match status" value="1"/>
</dbReference>
<evidence type="ECO:0000256" key="2">
    <source>
        <dbReference type="ARBA" id="ARBA00022670"/>
    </source>
</evidence>
<sequence>MCGRINMALDPSDLIDELGIDHSSYEHRERYNVPPGGTVPIIVDRPDSDGLVQRRLEPARWGLVPGWAKDLKIGYRAFNARSESARSKPMFRSAFARQRAVVPVHAYYEWVEGPQGKQPWMMHAVGHDHLFMAGLFEFKKLNEEWSRDVGMDAAASSGWLVSATILTQQAQGHLAEVHARMPVMLSGEQVGEWIDPTADAGAADEFLSLHSASFDPRTIGRYAVGTAVGNVRNEGPELAQPV</sequence>
<keyword evidence="10" id="KW-1185">Reference proteome</keyword>
<keyword evidence="3" id="KW-0227">DNA damage</keyword>
<dbReference type="GO" id="GO:0006508">
    <property type="term" value="P:proteolysis"/>
    <property type="evidence" value="ECO:0007669"/>
    <property type="project" value="UniProtKB-KW"/>
</dbReference>
<name>A0A2H1L716_9MICO</name>
<reference evidence="10" key="1">
    <citation type="submission" date="2017-03" db="EMBL/GenBank/DDBJ databases">
        <authorList>
            <person name="Monnet C."/>
        </authorList>
    </citation>
    <scope>NUCLEOTIDE SEQUENCE [LARGE SCALE GENOMIC DNA]</scope>
    <source>
        <strain evidence="10">SJ5-8</strain>
    </source>
</reference>
<dbReference type="GO" id="GO:0016829">
    <property type="term" value="F:lyase activity"/>
    <property type="evidence" value="ECO:0007669"/>
    <property type="project" value="UniProtKB-KW"/>
</dbReference>
<dbReference type="Pfam" id="PF02586">
    <property type="entry name" value="SRAP"/>
    <property type="match status" value="1"/>
</dbReference>
<dbReference type="GO" id="GO:0008233">
    <property type="term" value="F:peptidase activity"/>
    <property type="evidence" value="ECO:0007669"/>
    <property type="project" value="UniProtKB-KW"/>
</dbReference>
<dbReference type="RefSeq" id="WP_101589125.1">
    <property type="nucleotide sequence ID" value="NZ_FXZM01000008.1"/>
</dbReference>
<evidence type="ECO:0000256" key="7">
    <source>
        <dbReference type="ARBA" id="ARBA00023239"/>
    </source>
</evidence>
<keyword evidence="7" id="KW-0456">Lyase</keyword>
<keyword evidence="4 8" id="KW-0378">Hydrolase</keyword>
<dbReference type="InterPro" id="IPR036590">
    <property type="entry name" value="SRAP-like"/>
</dbReference>
<evidence type="ECO:0000256" key="3">
    <source>
        <dbReference type="ARBA" id="ARBA00022763"/>
    </source>
</evidence>
<accession>A0A2H1L716</accession>
<comment type="similarity">
    <text evidence="1 8">Belongs to the SOS response-associated peptidase family.</text>
</comment>
<dbReference type="GO" id="GO:0106300">
    <property type="term" value="P:protein-DNA covalent cross-linking repair"/>
    <property type="evidence" value="ECO:0007669"/>
    <property type="project" value="InterPro"/>
</dbReference>
<dbReference type="Proteomes" id="UP000234462">
    <property type="component" value="Unassembled WGS sequence"/>
</dbReference>
<dbReference type="AlphaFoldDB" id="A0A2H1L716"/>
<dbReference type="EMBL" id="FXZM01000008">
    <property type="protein sequence ID" value="SMY12173.1"/>
    <property type="molecule type" value="Genomic_DNA"/>
</dbReference>
<evidence type="ECO:0000313" key="9">
    <source>
        <dbReference type="EMBL" id="SMY12173.1"/>
    </source>
</evidence>
<organism evidence="9 10">
    <name type="scientific">Brevibacterium jeotgali</name>
    <dbReference type="NCBI Taxonomy" id="1262550"/>
    <lineage>
        <taxon>Bacteria</taxon>
        <taxon>Bacillati</taxon>
        <taxon>Actinomycetota</taxon>
        <taxon>Actinomycetes</taxon>
        <taxon>Micrococcales</taxon>
        <taxon>Brevibacteriaceae</taxon>
        <taxon>Brevibacterium</taxon>
    </lineage>
</organism>
<evidence type="ECO:0000313" key="10">
    <source>
        <dbReference type="Proteomes" id="UP000234462"/>
    </source>
</evidence>
<dbReference type="Gene3D" id="3.90.1680.10">
    <property type="entry name" value="SOS response associated peptidase-like"/>
    <property type="match status" value="1"/>
</dbReference>
<evidence type="ECO:0000256" key="6">
    <source>
        <dbReference type="ARBA" id="ARBA00023125"/>
    </source>
</evidence>